<dbReference type="STRING" id="105984.A0A427XF14"/>
<dbReference type="Proteomes" id="UP000279236">
    <property type="component" value="Unassembled WGS sequence"/>
</dbReference>
<feature type="transmembrane region" description="Helical" evidence="8">
    <location>
        <begin position="394"/>
        <end position="414"/>
    </location>
</feature>
<organism evidence="10 11">
    <name type="scientific">Apiotrichum porosum</name>
    <dbReference type="NCBI Taxonomy" id="105984"/>
    <lineage>
        <taxon>Eukaryota</taxon>
        <taxon>Fungi</taxon>
        <taxon>Dikarya</taxon>
        <taxon>Basidiomycota</taxon>
        <taxon>Agaricomycotina</taxon>
        <taxon>Tremellomycetes</taxon>
        <taxon>Trichosporonales</taxon>
        <taxon>Trichosporonaceae</taxon>
        <taxon>Apiotrichum</taxon>
    </lineage>
</organism>
<comment type="similarity">
    <text evidence="3 8">Belongs to the CTL (choline transporter-like) family.</text>
</comment>
<feature type="transmembrane region" description="Helical" evidence="8">
    <location>
        <begin position="209"/>
        <end position="227"/>
    </location>
</feature>
<dbReference type="RefSeq" id="XP_028472602.1">
    <property type="nucleotide sequence ID" value="XM_028619106.1"/>
</dbReference>
<evidence type="ECO:0000256" key="5">
    <source>
        <dbReference type="ARBA" id="ARBA00022692"/>
    </source>
</evidence>
<feature type="transmembrane region" description="Helical" evidence="8">
    <location>
        <begin position="154"/>
        <end position="174"/>
    </location>
</feature>
<name>A0A427XF14_9TREE</name>
<dbReference type="GO" id="GO:0022857">
    <property type="term" value="F:transmembrane transporter activity"/>
    <property type="evidence" value="ECO:0007669"/>
    <property type="project" value="UniProtKB-UniRule"/>
</dbReference>
<comment type="caution">
    <text evidence="10">The sequence shown here is derived from an EMBL/GenBank/DDBJ whole genome shotgun (WGS) entry which is preliminary data.</text>
</comment>
<feature type="compositionally biased region" description="Polar residues" evidence="9">
    <location>
        <begin position="1"/>
        <end position="12"/>
    </location>
</feature>
<dbReference type="InterPro" id="IPR007603">
    <property type="entry name" value="Choline_transptr-like"/>
</dbReference>
<dbReference type="GeneID" id="39587970"/>
<feature type="transmembrane region" description="Helical" evidence="8">
    <location>
        <begin position="314"/>
        <end position="335"/>
    </location>
</feature>
<evidence type="ECO:0000256" key="7">
    <source>
        <dbReference type="ARBA" id="ARBA00023136"/>
    </source>
</evidence>
<evidence type="ECO:0000256" key="4">
    <source>
        <dbReference type="ARBA" id="ARBA00015388"/>
    </source>
</evidence>
<feature type="transmembrane region" description="Helical" evidence="8">
    <location>
        <begin position="251"/>
        <end position="271"/>
    </location>
</feature>
<keyword evidence="11" id="KW-1185">Reference proteome</keyword>
<proteinExistence type="inferred from homology"/>
<dbReference type="Pfam" id="PF04515">
    <property type="entry name" value="Choline_transpo"/>
    <property type="match status" value="1"/>
</dbReference>
<feature type="transmembrane region" description="Helical" evidence="8">
    <location>
        <begin position="456"/>
        <end position="477"/>
    </location>
</feature>
<keyword evidence="5 8" id="KW-0812">Transmembrane</keyword>
<feature type="transmembrane region" description="Helical" evidence="8">
    <location>
        <begin position="101"/>
        <end position="122"/>
    </location>
</feature>
<protein>
    <recommendedName>
        <fullName evidence="4 8">Protein PNS1</fullName>
    </recommendedName>
</protein>
<dbReference type="OrthoDB" id="44736at2759"/>
<feature type="transmembrane region" description="Helical" evidence="8">
    <location>
        <begin position="356"/>
        <end position="374"/>
    </location>
</feature>
<dbReference type="PANTHER" id="PTHR12385">
    <property type="entry name" value="CHOLINE TRANSPORTER-LIKE (SLC FAMILY 44)"/>
    <property type="match status" value="1"/>
</dbReference>
<evidence type="ECO:0000313" key="10">
    <source>
        <dbReference type="EMBL" id="RSH77455.1"/>
    </source>
</evidence>
<evidence type="ECO:0000256" key="2">
    <source>
        <dbReference type="ARBA" id="ARBA00004141"/>
    </source>
</evidence>
<sequence>MSAQQYYTQDKPQQGYVPIDPNAAGQQQGGAGGGGGGQYAMNQSQPYAAPSYPPPAAGPEKYQTQDPEYGGSGKWGDTAPFSQQTEQTGPRFRWKARLNDPIFLVLFVGNLIGWAVVSGLAIKTFVELNGLGGGVGGATQGGTGTSVTLDYHTVYLLLMVCALAGVIAAVWLGIVRAFTKIIMEITLALTVLLNIAICIYYFIVKYWSGAVIFLVIAIISVVCYWSMRKRIPFCRLLLQTTMDVSKQHPSVYVVVLLGLVFQAALSVWYAFTVVAIYVKWTPGSESCATTSCSSSTVAGLIVYSTFSFYWTSQVVSNIVLCTLAGGIYGGWYYYGDRTSDGQGLPKNATGTAFMRASTLSLGSIAFGSLIVTILEMLQTLFQAIQNAEAQQGDMVGQILACCAVCCISCLRGIVQWFNKYAYIEIALYGKAYIPAAKDTWRLLKDRGIDALINDSLVGSVILWGSYINGFLCGLFGYLYVRFTDPSYNSEGQYTAPIILFSFLIGINLSFTIGSALDAGVSTIFVGLGEHPMVLAQRAPQLFEMIRQTYPRVVQGVPGHY</sequence>
<evidence type="ECO:0000256" key="9">
    <source>
        <dbReference type="SAM" id="MobiDB-lite"/>
    </source>
</evidence>
<evidence type="ECO:0000313" key="11">
    <source>
        <dbReference type="Proteomes" id="UP000279236"/>
    </source>
</evidence>
<accession>A0A427XF14</accession>
<keyword evidence="6 8" id="KW-1133">Transmembrane helix</keyword>
<feature type="compositionally biased region" description="Gly residues" evidence="9">
    <location>
        <begin position="27"/>
        <end position="38"/>
    </location>
</feature>
<evidence type="ECO:0000256" key="6">
    <source>
        <dbReference type="ARBA" id="ARBA00022989"/>
    </source>
</evidence>
<dbReference type="AlphaFoldDB" id="A0A427XF14"/>
<dbReference type="PANTHER" id="PTHR12385:SF4">
    <property type="entry name" value="PROTEIN PNS1"/>
    <property type="match status" value="1"/>
</dbReference>
<evidence type="ECO:0000256" key="1">
    <source>
        <dbReference type="ARBA" id="ARBA00002957"/>
    </source>
</evidence>
<dbReference type="GO" id="GO:0005886">
    <property type="term" value="C:plasma membrane"/>
    <property type="evidence" value="ECO:0007669"/>
    <property type="project" value="UniProtKB-SubCell"/>
</dbReference>
<evidence type="ECO:0000256" key="3">
    <source>
        <dbReference type="ARBA" id="ARBA00007168"/>
    </source>
</evidence>
<comment type="subcellular location">
    <subcellularLocation>
        <location evidence="8">Cell membrane</location>
        <topology evidence="8">Multi-pass membrane protein</topology>
    </subcellularLocation>
    <subcellularLocation>
        <location evidence="2">Membrane</location>
        <topology evidence="2">Multi-pass membrane protein</topology>
    </subcellularLocation>
</comment>
<dbReference type="EMBL" id="RSCE01000016">
    <property type="protein sequence ID" value="RSH77455.1"/>
    <property type="molecule type" value="Genomic_DNA"/>
</dbReference>
<gene>
    <name evidence="10" type="primary">PNS1</name>
    <name evidence="10" type="ORF">EHS24_003427</name>
</gene>
<feature type="transmembrane region" description="Helical" evidence="8">
    <location>
        <begin position="497"/>
        <end position="527"/>
    </location>
</feature>
<comment type="function">
    <text evidence="1 8">Probably involved in transport through the plasma membrane.</text>
</comment>
<feature type="region of interest" description="Disordered" evidence="9">
    <location>
        <begin position="1"/>
        <end position="87"/>
    </location>
</feature>
<evidence type="ECO:0000256" key="8">
    <source>
        <dbReference type="RuleBase" id="RU368066"/>
    </source>
</evidence>
<keyword evidence="7 8" id="KW-0472">Membrane</keyword>
<feature type="transmembrane region" description="Helical" evidence="8">
    <location>
        <begin position="181"/>
        <end position="203"/>
    </location>
</feature>
<reference evidence="10 11" key="1">
    <citation type="submission" date="2018-11" db="EMBL/GenBank/DDBJ databases">
        <title>Genome sequence of Apiotrichum porosum DSM 27194.</title>
        <authorList>
            <person name="Aliyu H."/>
            <person name="Gorte O."/>
            <person name="Ochsenreither K."/>
        </authorList>
    </citation>
    <scope>NUCLEOTIDE SEQUENCE [LARGE SCALE GENOMIC DNA]</scope>
    <source>
        <strain evidence="10 11">DSM 27194</strain>
    </source>
</reference>